<organism evidence="1 2">
    <name type="scientific">Sulfitobacter undariae</name>
    <dbReference type="NCBI Taxonomy" id="1563671"/>
    <lineage>
        <taxon>Bacteria</taxon>
        <taxon>Pseudomonadati</taxon>
        <taxon>Pseudomonadota</taxon>
        <taxon>Alphaproteobacteria</taxon>
        <taxon>Rhodobacterales</taxon>
        <taxon>Roseobacteraceae</taxon>
        <taxon>Sulfitobacter</taxon>
    </lineage>
</organism>
<dbReference type="RefSeq" id="WP_184567965.1">
    <property type="nucleotide sequence ID" value="NZ_JACIEI010000020.1"/>
</dbReference>
<protein>
    <submittedName>
        <fullName evidence="1">Uncharacterized protein</fullName>
    </submittedName>
</protein>
<dbReference type="Proteomes" id="UP000530268">
    <property type="component" value="Unassembled WGS sequence"/>
</dbReference>
<name>A0A7W6H1D0_9RHOB</name>
<evidence type="ECO:0000313" key="1">
    <source>
        <dbReference type="EMBL" id="MBB3995806.1"/>
    </source>
</evidence>
<proteinExistence type="predicted"/>
<accession>A0A7W6H1D0</accession>
<evidence type="ECO:0000313" key="2">
    <source>
        <dbReference type="Proteomes" id="UP000530268"/>
    </source>
</evidence>
<dbReference type="AlphaFoldDB" id="A0A7W6H1D0"/>
<reference evidence="1 2" key="1">
    <citation type="submission" date="2020-08" db="EMBL/GenBank/DDBJ databases">
        <title>Genomic Encyclopedia of Type Strains, Phase IV (KMG-IV): sequencing the most valuable type-strain genomes for metagenomic binning, comparative biology and taxonomic classification.</title>
        <authorList>
            <person name="Goeker M."/>
        </authorList>
    </citation>
    <scope>NUCLEOTIDE SEQUENCE [LARGE SCALE GENOMIC DNA]</scope>
    <source>
        <strain evidence="1 2">DSM 102234</strain>
    </source>
</reference>
<dbReference type="EMBL" id="JACIEI010000020">
    <property type="protein sequence ID" value="MBB3995806.1"/>
    <property type="molecule type" value="Genomic_DNA"/>
</dbReference>
<gene>
    <name evidence="1" type="ORF">GGR95_003470</name>
</gene>
<comment type="caution">
    <text evidence="1">The sequence shown here is derived from an EMBL/GenBank/DDBJ whole genome shotgun (WGS) entry which is preliminary data.</text>
</comment>
<sequence>MKHKSKGDKVSTLIEDALIEYIEKYGLSEKAKIALSFPDQRQHDQSKST</sequence>
<keyword evidence="2" id="KW-1185">Reference proteome</keyword>